<gene>
    <name evidence="1" type="ORF">SAMN05192575_101273</name>
</gene>
<dbReference type="OrthoDB" id="3830732at2"/>
<evidence type="ECO:0000313" key="1">
    <source>
        <dbReference type="EMBL" id="SFA76665.1"/>
    </source>
</evidence>
<sequence>MQSATADPALHPSSFVSSLLVLWQDPSNRRFVPIGRFAFDGESYSFAYTRAAAKLATFRPLPGMPDVGRLYTSARIPALFNQRVMSSSRSDFPSYARGIGLDPATATPWEQIVHSGGTRAGDTLQFMQLPTVKSGRARARFFANGVKYVPNATLTMDGRTVSVSEDQHERAIGALEPGDRLRLLREDNNPADRYACLIASSVSDLNSESGHTPPNGVQPLPLGWVPRVLSEDIWSLLRASQVSCSVIRVGPPGSPSHQRMVLDLDHPATPGFQFDARGDWQPVVDR</sequence>
<dbReference type="Proteomes" id="UP000199113">
    <property type="component" value="Unassembled WGS sequence"/>
</dbReference>
<reference evidence="1" key="1">
    <citation type="submission" date="2016-10" db="EMBL/GenBank/DDBJ databases">
        <authorList>
            <person name="de Groot N.N."/>
        </authorList>
    </citation>
    <scope>NUCLEOTIDE SEQUENCE [LARGE SCALE GENOMIC DNA]</scope>
    <source>
        <strain evidence="1">CGMCC 1.10697</strain>
    </source>
</reference>
<dbReference type="Gene3D" id="3.30.70.2330">
    <property type="match status" value="1"/>
</dbReference>
<organism evidence="1 2">
    <name type="scientific">Nocardioides alpinus</name>
    <dbReference type="NCBI Taxonomy" id="748909"/>
    <lineage>
        <taxon>Bacteria</taxon>
        <taxon>Bacillati</taxon>
        <taxon>Actinomycetota</taxon>
        <taxon>Actinomycetes</taxon>
        <taxon>Propionibacteriales</taxon>
        <taxon>Nocardioidaceae</taxon>
        <taxon>Nocardioides</taxon>
    </lineage>
</organism>
<dbReference type="EMBL" id="FOKC01000001">
    <property type="protein sequence ID" value="SFA76665.1"/>
    <property type="molecule type" value="Genomic_DNA"/>
</dbReference>
<dbReference type="RefSeq" id="WP_139227548.1">
    <property type="nucleotide sequence ID" value="NZ_FOKC01000001.1"/>
</dbReference>
<name>A0A1I0VJU2_9ACTN</name>
<accession>A0A1I0VJU2</accession>
<evidence type="ECO:0000313" key="2">
    <source>
        <dbReference type="Proteomes" id="UP000199113"/>
    </source>
</evidence>
<proteinExistence type="predicted"/>
<evidence type="ECO:0008006" key="3">
    <source>
        <dbReference type="Google" id="ProtNLM"/>
    </source>
</evidence>
<protein>
    <recommendedName>
        <fullName evidence="3">HIRAN domain-containing protein</fullName>
    </recommendedName>
</protein>
<dbReference type="AlphaFoldDB" id="A0A1I0VJU2"/>